<organism evidence="1 2">
    <name type="scientific">Novosphingobium clariflavum</name>
    <dbReference type="NCBI Taxonomy" id="2029884"/>
    <lineage>
        <taxon>Bacteria</taxon>
        <taxon>Pseudomonadati</taxon>
        <taxon>Pseudomonadota</taxon>
        <taxon>Alphaproteobacteria</taxon>
        <taxon>Sphingomonadales</taxon>
        <taxon>Sphingomonadaceae</taxon>
        <taxon>Novosphingobium</taxon>
    </lineage>
</organism>
<sequence>MSKTAVRNASHDIIGYIVDLGDGRQKAVDECERLLGYFDPATNLTRDRFQLLFGMGNQLEAMIRWGQ</sequence>
<evidence type="ECO:0000313" key="2">
    <source>
        <dbReference type="Proteomes" id="UP001589858"/>
    </source>
</evidence>
<accession>A0ABV6SB52</accession>
<proteinExistence type="predicted"/>
<protein>
    <submittedName>
        <fullName evidence="1">Uncharacterized protein</fullName>
    </submittedName>
</protein>
<comment type="caution">
    <text evidence="1">The sequence shown here is derived from an EMBL/GenBank/DDBJ whole genome shotgun (WGS) entry which is preliminary data.</text>
</comment>
<keyword evidence="2" id="KW-1185">Reference proteome</keyword>
<dbReference type="Proteomes" id="UP001589858">
    <property type="component" value="Unassembled WGS sequence"/>
</dbReference>
<name>A0ABV6SB52_9SPHN</name>
<reference evidence="1 2" key="1">
    <citation type="submission" date="2024-09" db="EMBL/GenBank/DDBJ databases">
        <authorList>
            <person name="Sun Q."/>
            <person name="Mori K."/>
        </authorList>
    </citation>
    <scope>NUCLEOTIDE SEQUENCE [LARGE SCALE GENOMIC DNA]</scope>
    <source>
        <strain evidence="1 2">CICC 11035S</strain>
    </source>
</reference>
<dbReference type="EMBL" id="JBHLTM010000068">
    <property type="protein sequence ID" value="MFC0686444.1"/>
    <property type="molecule type" value="Genomic_DNA"/>
</dbReference>
<gene>
    <name evidence="1" type="ORF">ACFFF8_17805</name>
</gene>
<evidence type="ECO:0000313" key="1">
    <source>
        <dbReference type="EMBL" id="MFC0686444.1"/>
    </source>
</evidence>
<dbReference type="RefSeq" id="WP_267225121.1">
    <property type="nucleotide sequence ID" value="NZ_JAPCWC010000062.1"/>
</dbReference>